<keyword evidence="7" id="KW-1185">Reference proteome</keyword>
<dbReference type="Proteomes" id="UP001345013">
    <property type="component" value="Unassembled WGS sequence"/>
</dbReference>
<evidence type="ECO:0000313" key="6">
    <source>
        <dbReference type="EMBL" id="KAK5094423.1"/>
    </source>
</evidence>
<dbReference type="Gene3D" id="3.30.160.810">
    <property type="match status" value="1"/>
</dbReference>
<feature type="region of interest" description="Disordered" evidence="5">
    <location>
        <begin position="42"/>
        <end position="61"/>
    </location>
</feature>
<gene>
    <name evidence="6" type="ORF">LTR24_003578</name>
</gene>
<evidence type="ECO:0000256" key="3">
    <source>
        <dbReference type="ARBA" id="ARBA00023274"/>
    </source>
</evidence>
<reference evidence="6 7" key="1">
    <citation type="submission" date="2023-08" db="EMBL/GenBank/DDBJ databases">
        <title>Black Yeasts Isolated from many extreme environments.</title>
        <authorList>
            <person name="Coleine C."/>
            <person name="Stajich J.E."/>
            <person name="Selbmann L."/>
        </authorList>
    </citation>
    <scope>NUCLEOTIDE SEQUENCE [LARGE SCALE GENOMIC DNA]</scope>
    <source>
        <strain evidence="6 7">CCFEE 5885</strain>
    </source>
</reference>
<proteinExistence type="inferred from homology"/>
<dbReference type="PANTHER" id="PTHR11229">
    <property type="entry name" value="50S RIBOSOMAL PROTEIN L3"/>
    <property type="match status" value="1"/>
</dbReference>
<dbReference type="InterPro" id="IPR019927">
    <property type="entry name" value="Ribosomal_uL3_bac/org-type"/>
</dbReference>
<keyword evidence="2" id="KW-0689">Ribosomal protein</keyword>
<dbReference type="Pfam" id="PF00297">
    <property type="entry name" value="Ribosomal_L3"/>
    <property type="match status" value="1"/>
</dbReference>
<comment type="similarity">
    <text evidence="1">Belongs to the universal ribosomal protein uL3 family.</text>
</comment>
<dbReference type="EMBL" id="JAVRRG010000034">
    <property type="protein sequence ID" value="KAK5094423.1"/>
    <property type="molecule type" value="Genomic_DNA"/>
</dbReference>
<dbReference type="InterPro" id="IPR000597">
    <property type="entry name" value="Ribosomal_uL3"/>
</dbReference>
<dbReference type="HAMAP" id="MF_01325_B">
    <property type="entry name" value="Ribosomal_uL3_B"/>
    <property type="match status" value="1"/>
</dbReference>
<comment type="caution">
    <text evidence="6">The sequence shown here is derived from an EMBL/GenBank/DDBJ whole genome shotgun (WGS) entry which is preliminary data.</text>
</comment>
<feature type="region of interest" description="Disordered" evidence="5">
    <location>
        <begin position="209"/>
        <end position="249"/>
    </location>
</feature>
<evidence type="ECO:0000256" key="5">
    <source>
        <dbReference type="SAM" id="MobiDB-lite"/>
    </source>
</evidence>
<dbReference type="PANTHER" id="PTHR11229:SF8">
    <property type="entry name" value="LARGE RIBOSOMAL SUBUNIT PROTEIN UL3M"/>
    <property type="match status" value="1"/>
</dbReference>
<sequence>MPPKTTVLVAVPLPPSFLLPRSCLQSSKRAVQQTRSFGIKSLDSPRVNPYNNGPGLPGLLSTPKAAYERKIRSDTLPLRTGALAIKRGMTAIYDTESGERIPCTVLQLERNQVVHHKTMKEHGYYAVCVGAGTKHPKNINKPELGHFSVQGVGPKRYLQEFRVRDEQGLLAVGESIHATWFMEGQYVDTRSDCKGKGFQGVMKRWGFGGQPRSHGHSLSHRSAGGTGNGQGGGSRVYPGKKMAGNTGGQRNTVQNLKILQTDEEKGIVLVNGAVSGPKGCLVMIQDALKKPWPNVPPPPKPVEKNAELREAIGAKIGTSQNGL</sequence>
<accession>A0ABR0KED3</accession>
<organism evidence="6 7">
    <name type="scientific">Lithohypha guttulata</name>
    <dbReference type="NCBI Taxonomy" id="1690604"/>
    <lineage>
        <taxon>Eukaryota</taxon>
        <taxon>Fungi</taxon>
        <taxon>Dikarya</taxon>
        <taxon>Ascomycota</taxon>
        <taxon>Pezizomycotina</taxon>
        <taxon>Eurotiomycetes</taxon>
        <taxon>Chaetothyriomycetidae</taxon>
        <taxon>Chaetothyriales</taxon>
        <taxon>Trichomeriaceae</taxon>
        <taxon>Lithohypha</taxon>
    </lineage>
</organism>
<protein>
    <recommendedName>
        <fullName evidence="4">Large ribosomal subunit protein uL3m</fullName>
    </recommendedName>
</protein>
<evidence type="ECO:0000256" key="1">
    <source>
        <dbReference type="ARBA" id="ARBA00006540"/>
    </source>
</evidence>
<feature type="compositionally biased region" description="Gly residues" evidence="5">
    <location>
        <begin position="224"/>
        <end position="234"/>
    </location>
</feature>
<evidence type="ECO:0000256" key="2">
    <source>
        <dbReference type="ARBA" id="ARBA00022980"/>
    </source>
</evidence>
<keyword evidence="3" id="KW-0687">Ribonucleoprotein</keyword>
<dbReference type="SUPFAM" id="SSF50447">
    <property type="entry name" value="Translation proteins"/>
    <property type="match status" value="1"/>
</dbReference>
<evidence type="ECO:0000256" key="4">
    <source>
        <dbReference type="ARBA" id="ARBA00035209"/>
    </source>
</evidence>
<name>A0ABR0KED3_9EURO</name>
<dbReference type="InterPro" id="IPR009000">
    <property type="entry name" value="Transl_B-barrel_sf"/>
</dbReference>
<dbReference type="Gene3D" id="2.40.30.10">
    <property type="entry name" value="Translation factors"/>
    <property type="match status" value="1"/>
</dbReference>
<evidence type="ECO:0000313" key="7">
    <source>
        <dbReference type="Proteomes" id="UP001345013"/>
    </source>
</evidence>
<dbReference type="NCBIfam" id="TIGR03625">
    <property type="entry name" value="L3_bact"/>
    <property type="match status" value="1"/>
</dbReference>